<dbReference type="InterPro" id="IPR050469">
    <property type="entry name" value="Diguanylate_Cyclase"/>
</dbReference>
<keyword evidence="3" id="KW-1185">Reference proteome</keyword>
<dbReference type="Gene3D" id="3.30.450.40">
    <property type="match status" value="3"/>
</dbReference>
<dbReference type="InterPro" id="IPR029016">
    <property type="entry name" value="GAF-like_dom_sf"/>
</dbReference>
<feature type="domain" description="GGDEF" evidence="1">
    <location>
        <begin position="891"/>
        <end position="1024"/>
    </location>
</feature>
<organism evidence="2 3">
    <name type="scientific">Pelolinea submarina</name>
    <dbReference type="NCBI Taxonomy" id="913107"/>
    <lineage>
        <taxon>Bacteria</taxon>
        <taxon>Bacillati</taxon>
        <taxon>Chloroflexota</taxon>
        <taxon>Anaerolineae</taxon>
        <taxon>Anaerolineales</taxon>
        <taxon>Anaerolineaceae</taxon>
        <taxon>Pelolinea</taxon>
    </lineage>
</organism>
<dbReference type="CDD" id="cd01949">
    <property type="entry name" value="GGDEF"/>
    <property type="match status" value="1"/>
</dbReference>
<dbReference type="SUPFAM" id="SSF55781">
    <property type="entry name" value="GAF domain-like"/>
    <property type="match status" value="3"/>
</dbReference>
<dbReference type="InterPro" id="IPR007892">
    <property type="entry name" value="CHASE4"/>
</dbReference>
<gene>
    <name evidence="2" type="ORF">DFR64_2492</name>
</gene>
<dbReference type="Pfam" id="PF00990">
    <property type="entry name" value="GGDEF"/>
    <property type="match status" value="1"/>
</dbReference>
<dbReference type="InterPro" id="IPR043128">
    <property type="entry name" value="Rev_trsase/Diguanyl_cyclase"/>
</dbReference>
<dbReference type="Proteomes" id="UP000256388">
    <property type="component" value="Unassembled WGS sequence"/>
</dbReference>
<name>A0A347ZWA7_9CHLR</name>
<evidence type="ECO:0000313" key="2">
    <source>
        <dbReference type="EMBL" id="REG07287.1"/>
    </source>
</evidence>
<comment type="caution">
    <text evidence="2">The sequence shown here is derived from an EMBL/GenBank/DDBJ whole genome shotgun (WGS) entry which is preliminary data.</text>
</comment>
<dbReference type="PROSITE" id="PS50887">
    <property type="entry name" value="GGDEF"/>
    <property type="match status" value="1"/>
</dbReference>
<dbReference type="InterPro" id="IPR003018">
    <property type="entry name" value="GAF"/>
</dbReference>
<dbReference type="InterPro" id="IPR029787">
    <property type="entry name" value="Nucleotide_cyclase"/>
</dbReference>
<dbReference type="Pfam" id="PF05228">
    <property type="entry name" value="CHASE4"/>
    <property type="match status" value="1"/>
</dbReference>
<dbReference type="SMART" id="SM00267">
    <property type="entry name" value="GGDEF"/>
    <property type="match status" value="1"/>
</dbReference>
<evidence type="ECO:0000259" key="1">
    <source>
        <dbReference type="PROSITE" id="PS50887"/>
    </source>
</evidence>
<proteinExistence type="predicted"/>
<dbReference type="AlphaFoldDB" id="A0A347ZWA7"/>
<dbReference type="GO" id="GO:0052621">
    <property type="term" value="F:diguanylate cyclase activity"/>
    <property type="evidence" value="ECO:0007669"/>
    <property type="project" value="TreeGrafter"/>
</dbReference>
<dbReference type="FunFam" id="3.30.70.270:FF:000001">
    <property type="entry name" value="Diguanylate cyclase domain protein"/>
    <property type="match status" value="1"/>
</dbReference>
<dbReference type="Gene3D" id="3.30.70.270">
    <property type="match status" value="1"/>
</dbReference>
<dbReference type="EMBL" id="QUMS01000003">
    <property type="protein sequence ID" value="REG07287.1"/>
    <property type="molecule type" value="Genomic_DNA"/>
</dbReference>
<dbReference type="NCBIfam" id="TIGR00254">
    <property type="entry name" value="GGDEF"/>
    <property type="match status" value="1"/>
</dbReference>
<reference evidence="2 3" key="1">
    <citation type="submission" date="2018-08" db="EMBL/GenBank/DDBJ databases">
        <title>Genomic Encyclopedia of Type Strains, Phase IV (KMG-IV): sequencing the most valuable type-strain genomes for metagenomic binning, comparative biology and taxonomic classification.</title>
        <authorList>
            <person name="Goeker M."/>
        </authorList>
    </citation>
    <scope>NUCLEOTIDE SEQUENCE [LARGE SCALE GENOMIC DNA]</scope>
    <source>
        <strain evidence="2 3">DSM 23923</strain>
    </source>
</reference>
<accession>A0A347ZWA7</accession>
<dbReference type="Pfam" id="PF13185">
    <property type="entry name" value="GAF_2"/>
    <property type="match status" value="1"/>
</dbReference>
<evidence type="ECO:0000313" key="3">
    <source>
        <dbReference type="Proteomes" id="UP000256388"/>
    </source>
</evidence>
<protein>
    <submittedName>
        <fullName evidence="2">Diguanylate cyclase (GGDEF)-like protein</fullName>
    </submittedName>
</protein>
<dbReference type="PANTHER" id="PTHR45138">
    <property type="entry name" value="REGULATORY COMPONENTS OF SENSORY TRANSDUCTION SYSTEM"/>
    <property type="match status" value="1"/>
</dbReference>
<dbReference type="PANTHER" id="PTHR45138:SF9">
    <property type="entry name" value="DIGUANYLATE CYCLASE DGCM-RELATED"/>
    <property type="match status" value="1"/>
</dbReference>
<dbReference type="SMART" id="SM00065">
    <property type="entry name" value="GAF"/>
    <property type="match status" value="3"/>
</dbReference>
<dbReference type="SUPFAM" id="SSF55073">
    <property type="entry name" value="Nucleotide cyclase"/>
    <property type="match status" value="1"/>
</dbReference>
<sequence>MTLRKKTFLSILMATMFIMVVFGVLAKTVFINSYRELELDEIRSDVSHIVSTINNKEGNLAALTNDWSAWDDTYQFMLDGNQDYLDSNLVNGTFEGLGINIILFLDTEGNIIYQKAYDLEDKQVIAVPEDIKDYLRINPDLVHLNGQTPENSFLISNNIPVMLSFSPILTSQDTGPSRGTLVFGKFIQGDLYNQIASITDATFLLLPYNPELIPSNSQLIYLDDAQENEFFLHTSNNQEMEIYSLIKDFKGNPVFIIELRKNRSIYQQGLASIRNMIFAIILTSLSTGGIILTMLDRSLLSRLATLIETIGVFRSDPKESLSTELPGNDELSKLSLEINQTLHHLLNAQHQLKQNLEYESFIVDISTKFINLPITQIDKAIQLVLETTGTQIGAEAGQVLIFDNKGHQIPSEIYDWQVEDKYSLKKKIDTQLIKSFSWGRRKFREKVNIIFSDFKDLPNSADAEKAFCVANHILSAICIPLKFSDGFSGMIFFETFTHFHTWDEQTANILEIIANILTNAIDRRQNEKQLQQSQQFQFRLNQITKTSIAKDNCDASMRALSRHLKSLIDSDRAFLVLLKDTRTCDIFESGKKFPNGPDIDATIQYLKKQNQKDILIFDETEKREFKKRPELNWLGESVIIVPLKGKKQHMGWIILADTKTRYYNNLELNICRQAGSQVTLSIIKILSLEESQEISRELRDLRSTIADISSELVLKKLQETILEHAIKLIKGEAGVFYTFNESSRELDFTNSLNIKKSFTPTSVKWGQGVSGRAIQFKKTLFIHNYSNWKFCLPNENGLEIHSTIATPLFIGERILGCLVIFQYNKALNFTKNDQHLLDIFAQHASISIDNATLFEQMQRMARYDEVTGLLNRRALYETGEYELARANRLDRSIAVAMVDLDNYKEINDNYNHLIGDKVLKEISRLFRENVRNIDIVGRYGGDECVIIMPETDIENAYAAIERIRSVLENQAIIVDENQFHITACFGISVYKEKPPSLERIIDEADTAMYAAKEAGRNAIRVFQKL</sequence>
<dbReference type="InterPro" id="IPR000160">
    <property type="entry name" value="GGDEF_dom"/>
</dbReference>